<evidence type="ECO:0000313" key="1">
    <source>
        <dbReference type="EMBL" id="CAG8731225.1"/>
    </source>
</evidence>
<dbReference type="EMBL" id="CAJVPZ010028385">
    <property type="protein sequence ID" value="CAG8731225.1"/>
    <property type="molecule type" value="Genomic_DNA"/>
</dbReference>
<organism evidence="1 2">
    <name type="scientific">Racocetra fulgida</name>
    <dbReference type="NCBI Taxonomy" id="60492"/>
    <lineage>
        <taxon>Eukaryota</taxon>
        <taxon>Fungi</taxon>
        <taxon>Fungi incertae sedis</taxon>
        <taxon>Mucoromycota</taxon>
        <taxon>Glomeromycotina</taxon>
        <taxon>Glomeromycetes</taxon>
        <taxon>Diversisporales</taxon>
        <taxon>Gigasporaceae</taxon>
        <taxon>Racocetra</taxon>
    </lineage>
</organism>
<dbReference type="OrthoDB" id="2433607at2759"/>
<comment type="caution">
    <text evidence="1">The sequence shown here is derived from an EMBL/GenBank/DDBJ whole genome shotgun (WGS) entry which is preliminary data.</text>
</comment>
<dbReference type="AlphaFoldDB" id="A0A9N9ICK4"/>
<protein>
    <submittedName>
        <fullName evidence="1">6095_t:CDS:1</fullName>
    </submittedName>
</protein>
<dbReference type="Proteomes" id="UP000789396">
    <property type="component" value="Unassembled WGS sequence"/>
</dbReference>
<accession>A0A9N9ICK4</accession>
<proteinExistence type="predicted"/>
<gene>
    <name evidence="1" type="ORF">RFULGI_LOCUS12150</name>
</gene>
<sequence>ITNLREEVSLATGVSEAAVAHVLAEFNKTGIVISSKHGHRPSEVFETEYIKAIQDLILSANQNSITLSLRILVLELSEL</sequence>
<evidence type="ECO:0000313" key="2">
    <source>
        <dbReference type="Proteomes" id="UP000789396"/>
    </source>
</evidence>
<feature type="non-terminal residue" evidence="1">
    <location>
        <position position="1"/>
    </location>
</feature>
<keyword evidence="2" id="KW-1185">Reference proteome</keyword>
<reference evidence="1" key="1">
    <citation type="submission" date="2021-06" db="EMBL/GenBank/DDBJ databases">
        <authorList>
            <person name="Kallberg Y."/>
            <person name="Tangrot J."/>
            <person name="Rosling A."/>
        </authorList>
    </citation>
    <scope>NUCLEOTIDE SEQUENCE</scope>
    <source>
        <strain evidence="1">IN212</strain>
    </source>
</reference>
<feature type="non-terminal residue" evidence="1">
    <location>
        <position position="79"/>
    </location>
</feature>
<name>A0A9N9ICK4_9GLOM</name>